<protein>
    <submittedName>
        <fullName evidence="3">Uncharacterized protein</fullName>
    </submittedName>
</protein>
<accession>A0AAN6UEY6</accession>
<evidence type="ECO:0000256" key="2">
    <source>
        <dbReference type="SAM" id="Phobius"/>
    </source>
</evidence>
<keyword evidence="2" id="KW-0812">Transmembrane</keyword>
<feature type="transmembrane region" description="Helical" evidence="2">
    <location>
        <begin position="133"/>
        <end position="153"/>
    </location>
</feature>
<evidence type="ECO:0000313" key="4">
    <source>
        <dbReference type="Proteomes" id="UP001304895"/>
    </source>
</evidence>
<reference evidence="3" key="1">
    <citation type="journal article" date="2023" name="Mol. Phylogenet. Evol.">
        <title>Genome-scale phylogeny and comparative genomics of the fungal order Sordariales.</title>
        <authorList>
            <person name="Hensen N."/>
            <person name="Bonometti L."/>
            <person name="Westerberg I."/>
            <person name="Brannstrom I.O."/>
            <person name="Guillou S."/>
            <person name="Cros-Aarteil S."/>
            <person name="Calhoun S."/>
            <person name="Haridas S."/>
            <person name="Kuo A."/>
            <person name="Mondo S."/>
            <person name="Pangilinan J."/>
            <person name="Riley R."/>
            <person name="LaButti K."/>
            <person name="Andreopoulos B."/>
            <person name="Lipzen A."/>
            <person name="Chen C."/>
            <person name="Yan M."/>
            <person name="Daum C."/>
            <person name="Ng V."/>
            <person name="Clum A."/>
            <person name="Steindorff A."/>
            <person name="Ohm R.A."/>
            <person name="Martin F."/>
            <person name="Silar P."/>
            <person name="Natvig D.O."/>
            <person name="Lalanne C."/>
            <person name="Gautier V."/>
            <person name="Ament-Velasquez S.L."/>
            <person name="Kruys A."/>
            <person name="Hutchinson M.I."/>
            <person name="Powell A.J."/>
            <person name="Barry K."/>
            <person name="Miller A.N."/>
            <person name="Grigoriev I.V."/>
            <person name="Debuchy R."/>
            <person name="Gladieux P."/>
            <person name="Hiltunen Thoren M."/>
            <person name="Johannesson H."/>
        </authorList>
    </citation>
    <scope>NUCLEOTIDE SEQUENCE</scope>
    <source>
        <strain evidence="3">CBS 123565</strain>
    </source>
</reference>
<dbReference type="EMBL" id="MU853424">
    <property type="protein sequence ID" value="KAK4131444.1"/>
    <property type="molecule type" value="Genomic_DNA"/>
</dbReference>
<feature type="compositionally biased region" description="Acidic residues" evidence="1">
    <location>
        <begin position="82"/>
        <end position="92"/>
    </location>
</feature>
<name>A0AAN6UEY6_9PEZI</name>
<reference evidence="3" key="2">
    <citation type="submission" date="2023-05" db="EMBL/GenBank/DDBJ databases">
        <authorList>
            <consortium name="Lawrence Berkeley National Laboratory"/>
            <person name="Steindorff A."/>
            <person name="Hensen N."/>
            <person name="Bonometti L."/>
            <person name="Westerberg I."/>
            <person name="Brannstrom I.O."/>
            <person name="Guillou S."/>
            <person name="Cros-Aarteil S."/>
            <person name="Calhoun S."/>
            <person name="Haridas S."/>
            <person name="Kuo A."/>
            <person name="Mondo S."/>
            <person name="Pangilinan J."/>
            <person name="Riley R."/>
            <person name="Labutti K."/>
            <person name="Andreopoulos B."/>
            <person name="Lipzen A."/>
            <person name="Chen C."/>
            <person name="Yanf M."/>
            <person name="Daum C."/>
            <person name="Ng V."/>
            <person name="Clum A."/>
            <person name="Ohm R."/>
            <person name="Martin F."/>
            <person name="Silar P."/>
            <person name="Natvig D."/>
            <person name="Lalanne C."/>
            <person name="Gautier V."/>
            <person name="Ament-Velasquez S.L."/>
            <person name="Kruys A."/>
            <person name="Hutchinson M.I."/>
            <person name="Powell A.J."/>
            <person name="Barry K."/>
            <person name="Miller A.N."/>
            <person name="Grigoriev I.V."/>
            <person name="Debuchy R."/>
            <person name="Gladieux P."/>
            <person name="Thoren M.H."/>
            <person name="Johannesson H."/>
        </authorList>
    </citation>
    <scope>NUCLEOTIDE SEQUENCE</scope>
    <source>
        <strain evidence="3">CBS 123565</strain>
    </source>
</reference>
<keyword evidence="4" id="KW-1185">Reference proteome</keyword>
<feature type="region of interest" description="Disordered" evidence="1">
    <location>
        <begin position="1"/>
        <end position="98"/>
    </location>
</feature>
<evidence type="ECO:0000256" key="1">
    <source>
        <dbReference type="SAM" id="MobiDB-lite"/>
    </source>
</evidence>
<comment type="caution">
    <text evidence="3">The sequence shown here is derived from an EMBL/GenBank/DDBJ whole genome shotgun (WGS) entry which is preliminary data.</text>
</comment>
<proteinExistence type="predicted"/>
<dbReference type="Proteomes" id="UP001304895">
    <property type="component" value="Unassembled WGS sequence"/>
</dbReference>
<keyword evidence="2" id="KW-0472">Membrane</keyword>
<sequence>MALSDPEKQAPASPQETETFPARSDLSTSTLEGPKATKEINHSEILRHSRSHSHSSHSSLDSNPLSPLEHALGNPLSTADIEPADSDNDDNNNDTPLDLNLARTRTSIASAASRPPDFEVTLEHDDPENPRNWHVYFTFIFCIFVLSWSSFFLRFCISCPRCIIQPDQLTPTTH</sequence>
<organism evidence="3 4">
    <name type="scientific">Trichocladium antarcticum</name>
    <dbReference type="NCBI Taxonomy" id="1450529"/>
    <lineage>
        <taxon>Eukaryota</taxon>
        <taxon>Fungi</taxon>
        <taxon>Dikarya</taxon>
        <taxon>Ascomycota</taxon>
        <taxon>Pezizomycotina</taxon>
        <taxon>Sordariomycetes</taxon>
        <taxon>Sordariomycetidae</taxon>
        <taxon>Sordariales</taxon>
        <taxon>Chaetomiaceae</taxon>
        <taxon>Trichocladium</taxon>
    </lineage>
</organism>
<evidence type="ECO:0000313" key="3">
    <source>
        <dbReference type="EMBL" id="KAK4131444.1"/>
    </source>
</evidence>
<gene>
    <name evidence="3" type="ORF">BT67DRAFT_155773</name>
</gene>
<keyword evidence="2" id="KW-1133">Transmembrane helix</keyword>
<feature type="compositionally biased region" description="Basic and acidic residues" evidence="1">
    <location>
        <begin position="35"/>
        <end position="47"/>
    </location>
</feature>
<dbReference type="AlphaFoldDB" id="A0AAN6UEY6"/>
<feature type="compositionally biased region" description="Low complexity" evidence="1">
    <location>
        <begin position="56"/>
        <end position="68"/>
    </location>
</feature>